<accession>A0ABM9P3X2</accession>
<dbReference type="SUPFAM" id="SSF63829">
    <property type="entry name" value="Calcium-dependent phosphotriesterase"/>
    <property type="match status" value="1"/>
</dbReference>
<dbReference type="Proteomes" id="UP001497416">
    <property type="component" value="Unassembled WGS sequence"/>
</dbReference>
<gene>
    <name evidence="3" type="ORF">T190607A01A_40012</name>
</gene>
<evidence type="ECO:0000313" key="3">
    <source>
        <dbReference type="EMBL" id="CAL2090431.1"/>
    </source>
</evidence>
<organism evidence="3 4">
    <name type="scientific">Tenacibaculum platacis</name>
    <dbReference type="NCBI Taxonomy" id="3137852"/>
    <lineage>
        <taxon>Bacteria</taxon>
        <taxon>Pseudomonadati</taxon>
        <taxon>Bacteroidota</taxon>
        <taxon>Flavobacteriia</taxon>
        <taxon>Flavobacteriales</taxon>
        <taxon>Flavobacteriaceae</taxon>
        <taxon>Tenacibaculum</taxon>
    </lineage>
</organism>
<evidence type="ECO:0000256" key="1">
    <source>
        <dbReference type="ARBA" id="ARBA00004613"/>
    </source>
</evidence>
<keyword evidence="2" id="KW-0964">Secreted</keyword>
<sequence length="361" mass="40266">MKNLITIVVFALTIFMCKSPDKKEKKAITNKDQSVEKSDNILQIVAEFESRPGNVAVSNDGRIFTTMHPLDNSPFQLLEIVDSSKKPFPNEDYQKNGGEASDSKIDTPLGIRIDKNNVLWIIDMGQNLGKTRLFAFDISSRKEVFRFDFPEDVAPKGSFIQDLAVDEENGWVYLADIANPGILAVDTKNKTVRRFANESVQSEDIDMIINNNVINFGGAPARVAVNPITLSNDRNTLFYGAMNGTKWYSVSAELFREGKEDEEISKVIKVVGKKPISDGAATDSKGNHYFTNLQEHGIDRLTASGELKPVIRDTSIDWADNVAVSNDGWLYIVINQLYKAPAFTGAEDLGQKPYYIKKIKL</sequence>
<evidence type="ECO:0000256" key="2">
    <source>
        <dbReference type="ARBA" id="ARBA00022525"/>
    </source>
</evidence>
<dbReference type="PANTHER" id="PTHR10009:SF18">
    <property type="entry name" value="PROTEIN YELLOW-LIKE PROTEIN"/>
    <property type="match status" value="1"/>
</dbReference>
<comment type="subcellular location">
    <subcellularLocation>
        <location evidence="1">Secreted</location>
    </subcellularLocation>
</comment>
<name>A0ABM9P3X2_9FLAO</name>
<dbReference type="EMBL" id="CAXIXY010000006">
    <property type="protein sequence ID" value="CAL2090431.1"/>
    <property type="molecule type" value="Genomic_DNA"/>
</dbReference>
<dbReference type="PANTHER" id="PTHR10009">
    <property type="entry name" value="PROTEIN YELLOW-RELATED"/>
    <property type="match status" value="1"/>
</dbReference>
<dbReference type="InterPro" id="IPR011042">
    <property type="entry name" value="6-blade_b-propeller_TolB-like"/>
</dbReference>
<comment type="caution">
    <text evidence="3">The sequence shown here is derived from an EMBL/GenBank/DDBJ whole genome shotgun (WGS) entry which is preliminary data.</text>
</comment>
<proteinExistence type="predicted"/>
<reference evidence="3 4" key="1">
    <citation type="submission" date="2024-05" db="EMBL/GenBank/DDBJ databases">
        <authorList>
            <person name="Duchaud E."/>
        </authorList>
    </citation>
    <scope>NUCLEOTIDE SEQUENCE [LARGE SCALE GENOMIC DNA]</scope>
    <source>
        <strain evidence="3">Ena-SAMPLE-TAB-13-05-2024-13:56:06:370-140302</strain>
    </source>
</reference>
<protein>
    <submittedName>
        <fullName evidence="3">Major royal jelly protein</fullName>
    </submittedName>
</protein>
<dbReference type="InterPro" id="IPR017996">
    <property type="entry name" value="MRJP/yellow-related"/>
</dbReference>
<keyword evidence="4" id="KW-1185">Reference proteome</keyword>
<dbReference type="RefSeq" id="WP_348712943.1">
    <property type="nucleotide sequence ID" value="NZ_CAXIXY010000006.1"/>
</dbReference>
<evidence type="ECO:0000313" key="4">
    <source>
        <dbReference type="Proteomes" id="UP001497416"/>
    </source>
</evidence>
<dbReference type="Gene3D" id="2.120.10.30">
    <property type="entry name" value="TolB, C-terminal domain"/>
    <property type="match status" value="1"/>
</dbReference>
<dbReference type="Pfam" id="PF03022">
    <property type="entry name" value="MRJP"/>
    <property type="match status" value="1"/>
</dbReference>